<evidence type="ECO:0000313" key="3">
    <source>
        <dbReference type="Proteomes" id="UP000824969"/>
    </source>
</evidence>
<dbReference type="GeneID" id="66130869"/>
<name>A0ABN5XHA4_9EURY</name>
<accession>A0ABN5XHA4</accession>
<keyword evidence="1" id="KW-0472">Membrane</keyword>
<gene>
    <name evidence="2" type="ORF">MchiMG62_13440</name>
</gene>
<dbReference type="RefSeq" id="WP_054847527.1">
    <property type="nucleotide sequence ID" value="NZ_AP019781.1"/>
</dbReference>
<organism evidence="2 3">
    <name type="scientific">Methanoculleus chikugoensis</name>
    <dbReference type="NCBI Taxonomy" id="118126"/>
    <lineage>
        <taxon>Archaea</taxon>
        <taxon>Methanobacteriati</taxon>
        <taxon>Methanobacteriota</taxon>
        <taxon>Stenosarchaea group</taxon>
        <taxon>Methanomicrobia</taxon>
        <taxon>Methanomicrobiales</taxon>
        <taxon>Methanomicrobiaceae</taxon>
        <taxon>Methanoculleus</taxon>
    </lineage>
</organism>
<evidence type="ECO:0000256" key="1">
    <source>
        <dbReference type="SAM" id="Phobius"/>
    </source>
</evidence>
<reference evidence="2 3" key="1">
    <citation type="submission" date="2019-06" db="EMBL/GenBank/DDBJ databases">
        <title>Complete genome sequence of Methanoculleus chikugoensis strain MG62.</title>
        <authorList>
            <person name="Asakawa S."/>
            <person name="Dianou D."/>
        </authorList>
    </citation>
    <scope>NUCLEOTIDE SEQUENCE [LARGE SCALE GENOMIC DNA]</scope>
    <source>
        <strain evidence="2 3">MG62</strain>
    </source>
</reference>
<keyword evidence="3" id="KW-1185">Reference proteome</keyword>
<proteinExistence type="predicted"/>
<feature type="transmembrane region" description="Helical" evidence="1">
    <location>
        <begin position="5"/>
        <end position="22"/>
    </location>
</feature>
<protein>
    <submittedName>
        <fullName evidence="2">Uncharacterized protein</fullName>
    </submittedName>
</protein>
<dbReference type="EMBL" id="AP019781">
    <property type="protein sequence ID" value="BBL68163.1"/>
    <property type="molecule type" value="Genomic_DNA"/>
</dbReference>
<feature type="transmembrane region" description="Helical" evidence="1">
    <location>
        <begin position="28"/>
        <end position="47"/>
    </location>
</feature>
<feature type="transmembrane region" description="Helical" evidence="1">
    <location>
        <begin position="59"/>
        <end position="79"/>
    </location>
</feature>
<sequence length="80" mass="8859">MIRRMVLLGAVIYIVIAILQWVTNRTVFAEAVVLSGILAALSLVHYASDERRLKQLEMALLWLVIGLFVVYALAKAGGFV</sequence>
<keyword evidence="1" id="KW-1133">Transmembrane helix</keyword>
<dbReference type="Proteomes" id="UP000824969">
    <property type="component" value="Chromosome"/>
</dbReference>
<keyword evidence="1" id="KW-0812">Transmembrane</keyword>
<evidence type="ECO:0000313" key="2">
    <source>
        <dbReference type="EMBL" id="BBL68163.1"/>
    </source>
</evidence>